<gene>
    <name evidence="3" type="ORF">CCOS865_00469</name>
</gene>
<dbReference type="NCBIfam" id="TIGR03696">
    <property type="entry name" value="Rhs_assc_core"/>
    <property type="match status" value="1"/>
</dbReference>
<keyword evidence="4" id="KW-1185">Reference proteome</keyword>
<feature type="transmembrane region" description="Helical" evidence="2">
    <location>
        <begin position="190"/>
        <end position="211"/>
    </location>
</feature>
<evidence type="ECO:0000256" key="2">
    <source>
        <dbReference type="SAM" id="Phobius"/>
    </source>
</evidence>
<name>A0A383RMW7_9PSED</name>
<sequence>MSATYLLGTDRQQSTLCGSGFAARAYSPYGAPSATAGPALGYAGHPPDPLTGHHHLGNGYRAYNPHLQRFNAPDRLSPFDKGGLNSYAYCVGDPINRRDPSGHEPEWLLPALAVATSLFGMFSSGLKIRSMYKVTKTYKARIEGFTPASAEASVPLPRKLDAALAGVSFVAGTAGLVLGVARIAKPGEEWQSWALFGLGLLSMGPMAIDAWRLRGAKPWERYPIIRGERHQTIPASARTSSNPPPGINLDPRASAKSIRSPG</sequence>
<evidence type="ECO:0000313" key="4">
    <source>
        <dbReference type="Proteomes" id="UP000263595"/>
    </source>
</evidence>
<keyword evidence="2" id="KW-1133">Transmembrane helix</keyword>
<dbReference type="InterPro" id="IPR022385">
    <property type="entry name" value="Rhs_assc_core"/>
</dbReference>
<keyword evidence="2" id="KW-0812">Transmembrane</keyword>
<feature type="transmembrane region" description="Helical" evidence="2">
    <location>
        <begin position="162"/>
        <end position="184"/>
    </location>
</feature>
<proteinExistence type="predicted"/>
<evidence type="ECO:0008006" key="5">
    <source>
        <dbReference type="Google" id="ProtNLM"/>
    </source>
</evidence>
<dbReference type="EMBL" id="UNOZ01000002">
    <property type="protein sequence ID" value="SYX88245.1"/>
    <property type="molecule type" value="Genomic_DNA"/>
</dbReference>
<feature type="region of interest" description="Disordered" evidence="1">
    <location>
        <begin position="230"/>
        <end position="262"/>
    </location>
</feature>
<dbReference type="RefSeq" id="WP_119137553.1">
    <property type="nucleotide sequence ID" value="NZ_CBCSFL010000002.1"/>
</dbReference>
<dbReference type="Gene3D" id="2.180.10.10">
    <property type="entry name" value="RHS repeat-associated core"/>
    <property type="match status" value="1"/>
</dbReference>
<dbReference type="AlphaFoldDB" id="A0A383RMW7"/>
<keyword evidence="2" id="KW-0472">Membrane</keyword>
<dbReference type="SUPFAM" id="SSF56399">
    <property type="entry name" value="ADP-ribosylation"/>
    <property type="match status" value="1"/>
</dbReference>
<reference evidence="4" key="1">
    <citation type="submission" date="2018-08" db="EMBL/GenBank/DDBJ databases">
        <authorList>
            <person name="Blom J."/>
        </authorList>
    </citation>
    <scope>NUCLEOTIDE SEQUENCE [LARGE SCALE GENOMIC DNA]</scope>
    <source>
        <strain evidence="4">CCOS 865</strain>
    </source>
</reference>
<feature type="transmembrane region" description="Helical" evidence="2">
    <location>
        <begin position="107"/>
        <end position="126"/>
    </location>
</feature>
<dbReference type="OrthoDB" id="6894965at2"/>
<evidence type="ECO:0000256" key="1">
    <source>
        <dbReference type="SAM" id="MobiDB-lite"/>
    </source>
</evidence>
<accession>A0A383RMW7</accession>
<protein>
    <recommendedName>
        <fullName evidence="5">RHS repeat-associated core domain-containing protein</fullName>
    </recommendedName>
</protein>
<evidence type="ECO:0000313" key="3">
    <source>
        <dbReference type="EMBL" id="SYX88245.1"/>
    </source>
</evidence>
<dbReference type="Proteomes" id="UP000263595">
    <property type="component" value="Unassembled WGS sequence"/>
</dbReference>
<organism evidence="3 4">
    <name type="scientific">Pseudomonas reidholzensis</name>
    <dbReference type="NCBI Taxonomy" id="1785162"/>
    <lineage>
        <taxon>Bacteria</taxon>
        <taxon>Pseudomonadati</taxon>
        <taxon>Pseudomonadota</taxon>
        <taxon>Gammaproteobacteria</taxon>
        <taxon>Pseudomonadales</taxon>
        <taxon>Pseudomonadaceae</taxon>
        <taxon>Pseudomonas</taxon>
    </lineage>
</organism>